<dbReference type="AlphaFoldDB" id="A0A158JZR1"/>
<proteinExistence type="predicted"/>
<accession>A0A158JZR1</accession>
<sequence length="117" mass="12189">MIPVTMKAPRQLVAIINQTINGGATALPIRDAACVVPCAKPRLSAGIQFDIARVAVGNVAPSPSPSNKRATISDTNPPASPVITVAAAQITAQTVSVRRGPNRSPTQPPIIWNTRYG</sequence>
<name>A0A158JZR1_9BURK</name>
<evidence type="ECO:0000256" key="1">
    <source>
        <dbReference type="SAM" id="MobiDB-lite"/>
    </source>
</evidence>
<organism evidence="2 3">
    <name type="scientific">Caballeronia udeis</name>
    <dbReference type="NCBI Taxonomy" id="1232866"/>
    <lineage>
        <taxon>Bacteria</taxon>
        <taxon>Pseudomonadati</taxon>
        <taxon>Pseudomonadota</taxon>
        <taxon>Betaproteobacteria</taxon>
        <taxon>Burkholderiales</taxon>
        <taxon>Burkholderiaceae</taxon>
        <taxon>Caballeronia</taxon>
    </lineage>
</organism>
<dbReference type="EMBL" id="FCOK02000156">
    <property type="protein sequence ID" value="SAL74414.1"/>
    <property type="molecule type" value="Genomic_DNA"/>
</dbReference>
<protein>
    <submittedName>
        <fullName evidence="2">Uncharacterized protein</fullName>
    </submittedName>
</protein>
<evidence type="ECO:0000313" key="3">
    <source>
        <dbReference type="Proteomes" id="UP000054683"/>
    </source>
</evidence>
<dbReference type="Proteomes" id="UP000054683">
    <property type="component" value="Unassembled WGS sequence"/>
</dbReference>
<reference evidence="2 3" key="1">
    <citation type="submission" date="2016-01" db="EMBL/GenBank/DDBJ databases">
        <authorList>
            <person name="Oliw E.H."/>
        </authorList>
    </citation>
    <scope>NUCLEOTIDE SEQUENCE [LARGE SCALE GENOMIC DNA]</scope>
    <source>
        <strain evidence="2">LMG 27134</strain>
    </source>
</reference>
<gene>
    <name evidence="2" type="ORF">AWB69_09186</name>
</gene>
<feature type="region of interest" description="Disordered" evidence="1">
    <location>
        <begin position="97"/>
        <end position="117"/>
    </location>
</feature>
<evidence type="ECO:0000313" key="2">
    <source>
        <dbReference type="EMBL" id="SAL74414.1"/>
    </source>
</evidence>